<evidence type="ECO:0000313" key="6">
    <source>
        <dbReference type="Proteomes" id="UP000569914"/>
    </source>
</evidence>
<dbReference type="GO" id="GO:0006020">
    <property type="term" value="P:inositol metabolic process"/>
    <property type="evidence" value="ECO:0007669"/>
    <property type="project" value="TreeGrafter"/>
</dbReference>
<dbReference type="SUPFAM" id="SSF56655">
    <property type="entry name" value="Carbohydrate phosphatase"/>
    <property type="match status" value="1"/>
</dbReference>
<dbReference type="Pfam" id="PF00459">
    <property type="entry name" value="Inositol_P"/>
    <property type="match status" value="1"/>
</dbReference>
<keyword evidence="6" id="KW-1185">Reference proteome</keyword>
<keyword evidence="2" id="KW-0378">Hydrolase</keyword>
<feature type="binding site" evidence="4">
    <location>
        <position position="79"/>
    </location>
    <ligand>
        <name>Mg(2+)</name>
        <dbReference type="ChEBI" id="CHEBI:18420"/>
        <label>1</label>
        <note>catalytic</note>
    </ligand>
</feature>
<dbReference type="GO" id="GO:0046872">
    <property type="term" value="F:metal ion binding"/>
    <property type="evidence" value="ECO:0007669"/>
    <property type="project" value="UniProtKB-KW"/>
</dbReference>
<proteinExistence type="predicted"/>
<evidence type="ECO:0000256" key="3">
    <source>
        <dbReference type="ARBA" id="ARBA00022842"/>
    </source>
</evidence>
<evidence type="ECO:0000313" key="5">
    <source>
        <dbReference type="EMBL" id="NYE69953.1"/>
    </source>
</evidence>
<dbReference type="EMBL" id="JACCBU010000001">
    <property type="protein sequence ID" value="NYE69953.1"/>
    <property type="molecule type" value="Genomic_DNA"/>
</dbReference>
<sequence length="250" mass="26751">MNDPDLAADLVRDAGTLAAAMLADGLETHYKTSISDVVSAADHAAEERVVGRLLEHRPDDGVVGEEGASRPGARTWYIDPVDGTYNFLTQVPYWCSAIGLVDEQGPIVGAVYYPARDELWVGGPDRPTSRNAKPVAELADRPLDRVSVCTYLHPTKFADDDHFQPWRAVVAATATVRMLGSASIDLAGVASGWSGLFLQKNLNLWDWLPGAALVLGAGGAAEIVEHRGQHWNLAGSRQAVAEATELILAS</sequence>
<dbReference type="PRINTS" id="PR00377">
    <property type="entry name" value="IMPHPHTASES"/>
</dbReference>
<feature type="binding site" evidence="4">
    <location>
        <position position="65"/>
    </location>
    <ligand>
        <name>Mg(2+)</name>
        <dbReference type="ChEBI" id="CHEBI:18420"/>
        <label>1</label>
        <note>catalytic</note>
    </ligand>
</feature>
<dbReference type="RefSeq" id="WP_312878842.1">
    <property type="nucleotide sequence ID" value="NZ_JACCBU010000001.1"/>
</dbReference>
<dbReference type="PANTHER" id="PTHR20854:SF4">
    <property type="entry name" value="INOSITOL-1-MONOPHOSPHATASE-RELATED"/>
    <property type="match status" value="1"/>
</dbReference>
<feature type="binding site" evidence="4">
    <location>
        <position position="82"/>
    </location>
    <ligand>
        <name>Mg(2+)</name>
        <dbReference type="ChEBI" id="CHEBI:18420"/>
        <label>1</label>
        <note>catalytic</note>
    </ligand>
</feature>
<name>A0A7Y9I4I5_9ACTN</name>
<dbReference type="PROSITE" id="PS00629">
    <property type="entry name" value="IMP_1"/>
    <property type="match status" value="1"/>
</dbReference>
<dbReference type="GO" id="GO:0007165">
    <property type="term" value="P:signal transduction"/>
    <property type="evidence" value="ECO:0007669"/>
    <property type="project" value="TreeGrafter"/>
</dbReference>
<gene>
    <name evidence="5" type="ORF">BKA15_001282</name>
</gene>
<protein>
    <submittedName>
        <fullName evidence="5">Fructose-1,6-bisphosphatase/inositol monophosphatase family enzyme</fullName>
    </submittedName>
</protein>
<comment type="caution">
    <text evidence="5">The sequence shown here is derived from an EMBL/GenBank/DDBJ whole genome shotgun (WGS) entry which is preliminary data.</text>
</comment>
<keyword evidence="1 4" id="KW-0479">Metal-binding</keyword>
<accession>A0A7Y9I4I5</accession>
<dbReference type="Gene3D" id="3.40.190.80">
    <property type="match status" value="1"/>
</dbReference>
<evidence type="ECO:0000256" key="4">
    <source>
        <dbReference type="PIRSR" id="PIRSR600760-2"/>
    </source>
</evidence>
<evidence type="ECO:0000256" key="2">
    <source>
        <dbReference type="ARBA" id="ARBA00022801"/>
    </source>
</evidence>
<dbReference type="PANTHER" id="PTHR20854">
    <property type="entry name" value="INOSITOL MONOPHOSPHATASE"/>
    <property type="match status" value="1"/>
</dbReference>
<dbReference type="InterPro" id="IPR020583">
    <property type="entry name" value="Inositol_monoP_metal-BS"/>
</dbReference>
<dbReference type="AlphaFoldDB" id="A0A7Y9I4I5"/>
<dbReference type="GO" id="GO:0008934">
    <property type="term" value="F:inositol monophosphate 1-phosphatase activity"/>
    <property type="evidence" value="ECO:0007669"/>
    <property type="project" value="TreeGrafter"/>
</dbReference>
<feature type="binding site" evidence="4">
    <location>
        <position position="206"/>
    </location>
    <ligand>
        <name>Mg(2+)</name>
        <dbReference type="ChEBI" id="CHEBI:18420"/>
        <label>1</label>
        <note>catalytic</note>
    </ligand>
</feature>
<dbReference type="Gene3D" id="3.30.540.10">
    <property type="entry name" value="Fructose-1,6-Bisphosphatase, subunit A, domain 1"/>
    <property type="match status" value="1"/>
</dbReference>
<dbReference type="CDD" id="cd01637">
    <property type="entry name" value="IMPase_like"/>
    <property type="match status" value="1"/>
</dbReference>
<keyword evidence="3 4" id="KW-0460">Magnesium</keyword>
<dbReference type="Proteomes" id="UP000569914">
    <property type="component" value="Unassembled WGS sequence"/>
</dbReference>
<organism evidence="5 6">
    <name type="scientific">Microlunatus parietis</name>
    <dbReference type="NCBI Taxonomy" id="682979"/>
    <lineage>
        <taxon>Bacteria</taxon>
        <taxon>Bacillati</taxon>
        <taxon>Actinomycetota</taxon>
        <taxon>Actinomycetes</taxon>
        <taxon>Propionibacteriales</taxon>
        <taxon>Propionibacteriaceae</taxon>
        <taxon>Microlunatus</taxon>
    </lineage>
</organism>
<comment type="cofactor">
    <cofactor evidence="4">
        <name>Mg(2+)</name>
        <dbReference type="ChEBI" id="CHEBI:18420"/>
    </cofactor>
</comment>
<dbReference type="InterPro" id="IPR000760">
    <property type="entry name" value="Inositol_monophosphatase-like"/>
</dbReference>
<reference evidence="5 6" key="1">
    <citation type="submission" date="2020-07" db="EMBL/GenBank/DDBJ databases">
        <title>Sequencing the genomes of 1000 actinobacteria strains.</title>
        <authorList>
            <person name="Klenk H.-P."/>
        </authorList>
    </citation>
    <scope>NUCLEOTIDE SEQUENCE [LARGE SCALE GENOMIC DNA]</scope>
    <source>
        <strain evidence="5 6">DSM 22083</strain>
    </source>
</reference>
<evidence type="ECO:0000256" key="1">
    <source>
        <dbReference type="ARBA" id="ARBA00022723"/>
    </source>
</evidence>